<name>A0A1T4QS16_9BACT</name>
<keyword evidence="2" id="KW-1185">Reference proteome</keyword>
<dbReference type="Pfam" id="PF07609">
    <property type="entry name" value="DUF1572"/>
    <property type="match status" value="1"/>
</dbReference>
<dbReference type="RefSeq" id="WP_078832163.1">
    <property type="nucleotide sequence ID" value="NZ_FUWH01000009.1"/>
</dbReference>
<dbReference type="InterPro" id="IPR034660">
    <property type="entry name" value="DinB/YfiT-like"/>
</dbReference>
<evidence type="ECO:0000313" key="1">
    <source>
        <dbReference type="EMBL" id="SKA06495.1"/>
    </source>
</evidence>
<gene>
    <name evidence="1" type="ORF">SAMN04488132_10963</name>
</gene>
<sequence length="180" mass="21144">MELGQGFLKDTIKRFRNYRDLGERTLNQLDEQDLLVQQSEQANSIAMIIQHMHGNMLSRWTNFLTEDGEKEWRKRDEEFDAALRSKEEILRLWNEGWDKLLETLESLTPEDLTKTVTIRTEPLYVYDAILRQLAHYPYHVGQIVQIGKALRSDRWVALSIPKGGSLEYLEKVKKGEIKQP</sequence>
<protein>
    <recommendedName>
        <fullName evidence="3">DUF1572 domain-containing protein</fullName>
    </recommendedName>
</protein>
<proteinExistence type="predicted"/>
<dbReference type="Gene3D" id="1.20.120.450">
    <property type="entry name" value="dinb family like domain"/>
    <property type="match status" value="1"/>
</dbReference>
<dbReference type="AlphaFoldDB" id="A0A1T4QS16"/>
<accession>A0A1T4QS16</accession>
<dbReference type="OrthoDB" id="68731at2"/>
<reference evidence="1 2" key="1">
    <citation type="submission" date="2017-02" db="EMBL/GenBank/DDBJ databases">
        <authorList>
            <person name="Peterson S.W."/>
        </authorList>
    </citation>
    <scope>NUCLEOTIDE SEQUENCE [LARGE SCALE GENOMIC DNA]</scope>
    <source>
        <strain evidence="1 2">DSM 22335</strain>
    </source>
</reference>
<dbReference type="Proteomes" id="UP000190888">
    <property type="component" value="Unassembled WGS sequence"/>
</dbReference>
<evidence type="ECO:0008006" key="3">
    <source>
        <dbReference type="Google" id="ProtNLM"/>
    </source>
</evidence>
<organism evidence="1 2">
    <name type="scientific">Sediminibacterium ginsengisoli</name>
    <dbReference type="NCBI Taxonomy" id="413434"/>
    <lineage>
        <taxon>Bacteria</taxon>
        <taxon>Pseudomonadati</taxon>
        <taxon>Bacteroidota</taxon>
        <taxon>Chitinophagia</taxon>
        <taxon>Chitinophagales</taxon>
        <taxon>Chitinophagaceae</taxon>
        <taxon>Sediminibacterium</taxon>
    </lineage>
</organism>
<dbReference type="EMBL" id="FUWH01000009">
    <property type="protein sequence ID" value="SKA06495.1"/>
    <property type="molecule type" value="Genomic_DNA"/>
</dbReference>
<dbReference type="STRING" id="413434.SAMN04488132_10963"/>
<dbReference type="InterPro" id="IPR011466">
    <property type="entry name" value="DUF1572"/>
</dbReference>
<dbReference type="SUPFAM" id="SSF109854">
    <property type="entry name" value="DinB/YfiT-like putative metalloenzymes"/>
    <property type="match status" value="1"/>
</dbReference>
<evidence type="ECO:0000313" key="2">
    <source>
        <dbReference type="Proteomes" id="UP000190888"/>
    </source>
</evidence>